<dbReference type="InterPro" id="IPR011029">
    <property type="entry name" value="DEATH-like_dom_sf"/>
</dbReference>
<keyword evidence="2" id="KW-1185">Reference proteome</keyword>
<reference evidence="1" key="1">
    <citation type="submission" date="2021-03" db="EMBL/GenBank/DDBJ databases">
        <authorList>
            <person name="Bekaert M."/>
        </authorList>
    </citation>
    <scope>NUCLEOTIDE SEQUENCE</scope>
</reference>
<sequence length="856" mass="99266">MDKSLALDRVLTACYRNILTQNQFDILRAAVQVVNPIAQIEWDTFDYDVVPYDERNVSEQAVLPNNLIRIRPMVEHIVKGDVAISIKDDFLVSSSIISIDEHEQITNDLRENAKSTRFIQMMFDKVGDRSLDCLVYSLQQFNEKQKMKQNNIKTLINDLCRTSRPPDSQNTECSVDMIQYSMNPSKEAFVDFKVKLSLKSENEPDQSSFDLKEVENSIENMTSDFVKVLGGYPTGTDKGSVIIYLKSLDNDFEKRLKRSLNDNDDSFVGLLDKLFNDKDIKTSLSKGKYNLEVTIEPRKEQVLKALNDSKCLPVNEMRSSSNQLSANRSFLIDQINVVPLMKALASTTKGIIEKFEKAGINKAVEITKKAEIFLDVIEKEELQEAFLCILQETKMTYVLKRLQTYKKVCSSDYSNLRRNIIHKFERLVNSIDIDDLKDTFIGREVFDIPTFDRLEEKFENNREQATAAVLIHILKSGHAAVVTLIDSLYINSMDSLADELLAPIEWSDAYEQDVDMELQPSRGLLFEGTFQVIVEKDNSSIHFEKDEHNQMKKEKKIEIAEDILEQTVQKERENFFRHSTVVLDLGKNALAMLLKNELSKQGVKFSELLASNQHDIYHCVYTNCCRCQYYIPKTFKEFSLSMDHLEIIFNKKGIKLAEHRHGNFPPLCCNTVNYDLTIDELDYVLLKFFLACFELPFYVEQAIDTIETCRNESFFKADVARLEYVKYLEFKTEIQNAILTVCRYCNTELEMFEKLKDVMLKPLDMSFLYRCQKKILDAVEEITDVKIRNQVEEKVGVVEFQTSISEEDCKQLCRNFYEQKKDELISFQAELEKSHPRNWGKRYFHHKNKRGAKQSS</sequence>
<dbReference type="Proteomes" id="UP000683360">
    <property type="component" value="Unassembled WGS sequence"/>
</dbReference>
<accession>A0A8S3QC58</accession>
<dbReference type="EMBL" id="CAJPWZ010000464">
    <property type="protein sequence ID" value="CAG2193692.1"/>
    <property type="molecule type" value="Genomic_DNA"/>
</dbReference>
<dbReference type="OrthoDB" id="6126957at2759"/>
<proteinExistence type="predicted"/>
<gene>
    <name evidence="1" type="ORF">MEDL_8783</name>
</gene>
<evidence type="ECO:0000313" key="1">
    <source>
        <dbReference type="EMBL" id="CAG2193692.1"/>
    </source>
</evidence>
<dbReference type="Gene3D" id="1.10.533.10">
    <property type="entry name" value="Death Domain, Fas"/>
    <property type="match status" value="2"/>
</dbReference>
<comment type="caution">
    <text evidence="1">The sequence shown here is derived from an EMBL/GenBank/DDBJ whole genome shotgun (WGS) entry which is preliminary data.</text>
</comment>
<dbReference type="SUPFAM" id="SSF47986">
    <property type="entry name" value="DEATH domain"/>
    <property type="match status" value="1"/>
</dbReference>
<dbReference type="AlphaFoldDB" id="A0A8S3QC58"/>
<name>A0A8S3QC58_MYTED</name>
<evidence type="ECO:0000313" key="2">
    <source>
        <dbReference type="Proteomes" id="UP000683360"/>
    </source>
</evidence>
<protein>
    <submittedName>
        <fullName evidence="1">Uncharacterized protein</fullName>
    </submittedName>
</protein>
<organism evidence="1 2">
    <name type="scientific">Mytilus edulis</name>
    <name type="common">Blue mussel</name>
    <dbReference type="NCBI Taxonomy" id="6550"/>
    <lineage>
        <taxon>Eukaryota</taxon>
        <taxon>Metazoa</taxon>
        <taxon>Spiralia</taxon>
        <taxon>Lophotrochozoa</taxon>
        <taxon>Mollusca</taxon>
        <taxon>Bivalvia</taxon>
        <taxon>Autobranchia</taxon>
        <taxon>Pteriomorphia</taxon>
        <taxon>Mytilida</taxon>
        <taxon>Mytiloidea</taxon>
        <taxon>Mytilidae</taxon>
        <taxon>Mytilinae</taxon>
        <taxon>Mytilus</taxon>
    </lineage>
</organism>